<dbReference type="PANTHER" id="PTHR24300">
    <property type="entry name" value="CYTOCHROME P450 508A4-RELATED"/>
    <property type="match status" value="1"/>
</dbReference>
<keyword evidence="6 8" id="KW-0408">Iron</keyword>
<gene>
    <name evidence="10" type="primary">cyp15a1c11</name>
</gene>
<dbReference type="GO" id="GO:0005737">
    <property type="term" value="C:cytoplasm"/>
    <property type="evidence" value="ECO:0007669"/>
    <property type="project" value="TreeGrafter"/>
</dbReference>
<dbReference type="GO" id="GO:0005506">
    <property type="term" value="F:iron ion binding"/>
    <property type="evidence" value="ECO:0007669"/>
    <property type="project" value="InterPro"/>
</dbReference>
<dbReference type="InterPro" id="IPR036396">
    <property type="entry name" value="Cyt_P450_sf"/>
</dbReference>
<dbReference type="SUPFAM" id="SSF48264">
    <property type="entry name" value="Cytochrome P450"/>
    <property type="match status" value="1"/>
</dbReference>
<keyword evidence="5 9" id="KW-0560">Oxidoreductase</keyword>
<keyword evidence="4 8" id="KW-0479">Metal-binding</keyword>
<comment type="similarity">
    <text evidence="2 9">Belongs to the cytochrome P450 family.</text>
</comment>
<dbReference type="Pfam" id="PF00067">
    <property type="entry name" value="p450"/>
    <property type="match status" value="1"/>
</dbReference>
<feature type="binding site" description="axial binding residue" evidence="8">
    <location>
        <position position="441"/>
    </location>
    <ligand>
        <name>heme</name>
        <dbReference type="ChEBI" id="CHEBI:30413"/>
    </ligand>
    <ligandPart>
        <name>Fe</name>
        <dbReference type="ChEBI" id="CHEBI:18248"/>
    </ligandPart>
</feature>
<evidence type="ECO:0000313" key="10">
    <source>
        <dbReference type="EMBL" id="WAQ80658.1"/>
    </source>
</evidence>
<dbReference type="InterPro" id="IPR017972">
    <property type="entry name" value="Cyt_P450_CS"/>
</dbReference>
<dbReference type="PRINTS" id="PR00385">
    <property type="entry name" value="P450"/>
</dbReference>
<dbReference type="PROSITE" id="PS00086">
    <property type="entry name" value="CYTOCHROME_P450"/>
    <property type="match status" value="1"/>
</dbReference>
<name>A0A9E9FUX0_TIGJA</name>
<dbReference type="InterPro" id="IPR001128">
    <property type="entry name" value="Cyt_P450"/>
</dbReference>
<evidence type="ECO:0000256" key="8">
    <source>
        <dbReference type="PIRSR" id="PIRSR602401-1"/>
    </source>
</evidence>
<dbReference type="EMBL" id="OM831221">
    <property type="protein sequence ID" value="WAQ80658.1"/>
    <property type="molecule type" value="mRNA"/>
</dbReference>
<protein>
    <submittedName>
        <fullName evidence="10">Methyl farnesoate epoxidase/farnesoate epoxidase</fullName>
    </submittedName>
</protein>
<dbReference type="AlphaFoldDB" id="A0A9E9FUX0"/>
<accession>A0A9E9FUX0</accession>
<evidence type="ECO:0000256" key="2">
    <source>
        <dbReference type="ARBA" id="ARBA00010617"/>
    </source>
</evidence>
<keyword evidence="3 8" id="KW-0349">Heme</keyword>
<sequence length="495" mass="55798">MLFMVLLLFLVVLSWWYTFKFLHPRGFPPGPRLPLPLLGDSLTLDSNFVDGLDKLRIKYGDVVGFYLGPMRAILISDLAMIQEACSKEEMMDRPQFLPDFRRYLLKNGELAGIGFSNGINWTEQRRFTLHKLRDFGFGKANLERVVEDQAEMLCQRLKELTANGEPVSTTYVFQISTINALWTVLTGETIPLDDPKIVKLNTLMDQFEETAASPIGFMAQAIPMAAKLANKLGLVDISKIFNTMEDVCISAIESHKADFELGDIPRDFIDAYLQHQANPESGASFHGEDGTSNLVGVIVDLFAAGSATISMTLTWAVLLLANRPELQKILNKEIHQVTAGNRLISYSERTKVPLVEAFILEVQRKANVAPFSLFRQANRDCQFQGYFIPKGTVILPNIGRALNNPEMFENPEEFKPERYIKDGKFSHAPNAIPFGVGKRRCLGETLAKAELFIYITRFLYHFDIKPDGDQPIRETLMPTAFAKPYPFKVKLTSKV</sequence>
<dbReference type="InterPro" id="IPR002401">
    <property type="entry name" value="Cyt_P450_E_grp-I"/>
</dbReference>
<proteinExistence type="evidence at transcript level"/>
<evidence type="ECO:0000256" key="7">
    <source>
        <dbReference type="ARBA" id="ARBA00023033"/>
    </source>
</evidence>
<keyword evidence="7 9" id="KW-0503">Monooxygenase</keyword>
<evidence type="ECO:0000256" key="9">
    <source>
        <dbReference type="RuleBase" id="RU000461"/>
    </source>
</evidence>
<evidence type="ECO:0000256" key="6">
    <source>
        <dbReference type="ARBA" id="ARBA00023004"/>
    </source>
</evidence>
<reference evidence="10" key="1">
    <citation type="submission" date="2022-02" db="EMBL/GenBank/DDBJ databases">
        <authorList>
            <person name="Wang D."/>
        </authorList>
    </citation>
    <scope>NUCLEOTIDE SEQUENCE</scope>
</reference>
<evidence type="ECO:0000256" key="3">
    <source>
        <dbReference type="ARBA" id="ARBA00022617"/>
    </source>
</evidence>
<comment type="cofactor">
    <cofactor evidence="1 8">
        <name>heme</name>
        <dbReference type="ChEBI" id="CHEBI:30413"/>
    </cofactor>
</comment>
<dbReference type="GO" id="GO:0016712">
    <property type="term" value="F:oxidoreductase activity, acting on paired donors, with incorporation or reduction of molecular oxygen, reduced flavin or flavoprotein as one donor, and incorporation of one atom of oxygen"/>
    <property type="evidence" value="ECO:0007669"/>
    <property type="project" value="TreeGrafter"/>
</dbReference>
<dbReference type="GO" id="GO:0006082">
    <property type="term" value="P:organic acid metabolic process"/>
    <property type="evidence" value="ECO:0007669"/>
    <property type="project" value="TreeGrafter"/>
</dbReference>
<evidence type="ECO:0000256" key="5">
    <source>
        <dbReference type="ARBA" id="ARBA00023002"/>
    </source>
</evidence>
<dbReference type="InterPro" id="IPR050182">
    <property type="entry name" value="Cytochrome_P450_fam2"/>
</dbReference>
<dbReference type="Gene3D" id="1.10.630.10">
    <property type="entry name" value="Cytochrome P450"/>
    <property type="match status" value="1"/>
</dbReference>
<dbReference type="PRINTS" id="PR00463">
    <property type="entry name" value="EP450I"/>
</dbReference>
<dbReference type="PANTHER" id="PTHR24300:SF376">
    <property type="entry name" value="CYTOCHROME P450 15A1"/>
    <property type="match status" value="1"/>
</dbReference>
<dbReference type="GO" id="GO:0008395">
    <property type="term" value="F:steroid hydroxylase activity"/>
    <property type="evidence" value="ECO:0007669"/>
    <property type="project" value="TreeGrafter"/>
</dbReference>
<dbReference type="GO" id="GO:0006805">
    <property type="term" value="P:xenobiotic metabolic process"/>
    <property type="evidence" value="ECO:0007669"/>
    <property type="project" value="TreeGrafter"/>
</dbReference>
<dbReference type="GO" id="GO:0020037">
    <property type="term" value="F:heme binding"/>
    <property type="evidence" value="ECO:0007669"/>
    <property type="project" value="InterPro"/>
</dbReference>
<dbReference type="FunFam" id="1.10.630.10:FF:000036">
    <property type="entry name" value="CYtochrome P450 family"/>
    <property type="match status" value="1"/>
</dbReference>
<evidence type="ECO:0000256" key="4">
    <source>
        <dbReference type="ARBA" id="ARBA00022723"/>
    </source>
</evidence>
<evidence type="ECO:0000256" key="1">
    <source>
        <dbReference type="ARBA" id="ARBA00001971"/>
    </source>
</evidence>
<organism evidence="10">
    <name type="scientific">Tigriopus japonicus</name>
    <name type="common">Copepod</name>
    <dbReference type="NCBI Taxonomy" id="158387"/>
    <lineage>
        <taxon>Eukaryota</taxon>
        <taxon>Metazoa</taxon>
        <taxon>Ecdysozoa</taxon>
        <taxon>Arthropoda</taxon>
        <taxon>Crustacea</taxon>
        <taxon>Multicrustacea</taxon>
        <taxon>Hexanauplia</taxon>
        <taxon>Copepoda</taxon>
        <taxon>Harpacticoida</taxon>
        <taxon>Harpacticidae</taxon>
        <taxon>Tigriopus</taxon>
    </lineage>
</organism>